<protein>
    <recommendedName>
        <fullName evidence="7">Carbonyl reductase</fullName>
    </recommendedName>
</protein>
<evidence type="ECO:0000256" key="3">
    <source>
        <dbReference type="ARBA" id="ARBA00023002"/>
    </source>
</evidence>
<evidence type="ECO:0000256" key="4">
    <source>
        <dbReference type="RuleBase" id="RU000363"/>
    </source>
</evidence>
<dbReference type="OrthoDB" id="1933717at2759"/>
<dbReference type="EMBL" id="CAHR02000217">
    <property type="protein sequence ID" value="CCG84265.1"/>
    <property type="molecule type" value="Genomic_DNA"/>
</dbReference>
<comment type="similarity">
    <text evidence="1 4">Belongs to the short-chain dehydrogenases/reductases (SDR) family.</text>
</comment>
<dbReference type="Proteomes" id="UP000013776">
    <property type="component" value="Unassembled WGS sequence"/>
</dbReference>
<comment type="caution">
    <text evidence="5">The sequence shown here is derived from an EMBL/GenBank/DDBJ whole genome shotgun (WGS) entry which is preliminary data.</text>
</comment>
<dbReference type="STRING" id="1097556.R4XLU3"/>
<reference evidence="5 6" key="1">
    <citation type="journal article" date="2013" name="MBio">
        <title>Genome sequencing of the plant pathogen Taphrina deformans, the causal agent of peach leaf curl.</title>
        <authorList>
            <person name="Cisse O.H."/>
            <person name="Almeida J.M.G.C.F."/>
            <person name="Fonseca A."/>
            <person name="Kumar A.A."/>
            <person name="Salojaervi J."/>
            <person name="Overmyer K."/>
            <person name="Hauser P.M."/>
            <person name="Pagni M."/>
        </authorList>
    </citation>
    <scope>NUCLEOTIDE SEQUENCE [LARGE SCALE GENOMIC DNA]</scope>
    <source>
        <strain evidence="6">PYCC 5710 / ATCC 11124 / CBS 356.35 / IMI 108563 / JCM 9778 / NBRC 8474</strain>
    </source>
</reference>
<dbReference type="PANTHER" id="PTHR43963">
    <property type="entry name" value="CARBONYL REDUCTASE 1-RELATED"/>
    <property type="match status" value="1"/>
</dbReference>
<evidence type="ECO:0000256" key="2">
    <source>
        <dbReference type="ARBA" id="ARBA00022857"/>
    </source>
</evidence>
<keyword evidence="6" id="KW-1185">Reference proteome</keyword>
<dbReference type="InterPro" id="IPR036291">
    <property type="entry name" value="NAD(P)-bd_dom_sf"/>
</dbReference>
<evidence type="ECO:0000313" key="5">
    <source>
        <dbReference type="EMBL" id="CCG84265.1"/>
    </source>
</evidence>
<evidence type="ECO:0008006" key="7">
    <source>
        <dbReference type="Google" id="ProtNLM"/>
    </source>
</evidence>
<dbReference type="PANTHER" id="PTHR43963:SF6">
    <property type="entry name" value="CHAIN DEHYDROGENASE FAMILY PROTEIN, PUTATIVE (AFU_ORTHOLOGUE AFUA_3G15350)-RELATED"/>
    <property type="match status" value="1"/>
</dbReference>
<dbReference type="VEuPathDB" id="FungiDB:TAPDE_004700"/>
<accession>R4XLU3</accession>
<dbReference type="Pfam" id="PF00106">
    <property type="entry name" value="adh_short"/>
    <property type="match status" value="2"/>
</dbReference>
<evidence type="ECO:0000313" key="6">
    <source>
        <dbReference type="Proteomes" id="UP000013776"/>
    </source>
</evidence>
<keyword evidence="2" id="KW-0521">NADP</keyword>
<dbReference type="PRINTS" id="PR00080">
    <property type="entry name" value="SDRFAMILY"/>
</dbReference>
<dbReference type="InterPro" id="IPR002347">
    <property type="entry name" value="SDR_fam"/>
</dbReference>
<gene>
    <name evidence="5" type="ORF">TAPDE_004700</name>
</gene>
<dbReference type="PRINTS" id="PR00081">
    <property type="entry name" value="GDHRDH"/>
</dbReference>
<sequence>MSSPRVVVVTGANKGVGYGIIRQLLIKSTSPLLIYLTSRDESRGQEALKQLHASADLAPGLSNSRVEWHALDITDDKSIRALKDFIVNHHGALDVLINNAGIATKGTTFNRQVVDETLACNYDGTLNMCTAFIPIMARSGRIVNVSSMAGKLTRLRPDLQMRFRDTGLTLPGLKDLLHEFASNVTDDQAPQGWPKAGYAVSKMGVTAMTKVLARSHPDRSINCVCPGYVNTDMTSGKGPKSIDEGAMTPVHVAIGAIGSVSGEFWENSKVSQW</sequence>
<dbReference type="GO" id="GO:0016491">
    <property type="term" value="F:oxidoreductase activity"/>
    <property type="evidence" value="ECO:0007669"/>
    <property type="project" value="UniProtKB-KW"/>
</dbReference>
<dbReference type="Gene3D" id="3.40.50.720">
    <property type="entry name" value="NAD(P)-binding Rossmann-like Domain"/>
    <property type="match status" value="1"/>
</dbReference>
<name>R4XLU3_TAPDE</name>
<dbReference type="SUPFAM" id="SSF51735">
    <property type="entry name" value="NAD(P)-binding Rossmann-fold domains"/>
    <property type="match status" value="1"/>
</dbReference>
<dbReference type="AlphaFoldDB" id="R4XLU3"/>
<dbReference type="eggNOG" id="KOG1208">
    <property type="taxonomic scope" value="Eukaryota"/>
</dbReference>
<evidence type="ECO:0000256" key="1">
    <source>
        <dbReference type="ARBA" id="ARBA00006484"/>
    </source>
</evidence>
<proteinExistence type="inferred from homology"/>
<organism evidence="5 6">
    <name type="scientific">Taphrina deformans (strain PYCC 5710 / ATCC 11124 / CBS 356.35 / IMI 108563 / JCM 9778 / NBRC 8474)</name>
    <name type="common">Peach leaf curl fungus</name>
    <name type="synonym">Lalaria deformans</name>
    <dbReference type="NCBI Taxonomy" id="1097556"/>
    <lineage>
        <taxon>Eukaryota</taxon>
        <taxon>Fungi</taxon>
        <taxon>Dikarya</taxon>
        <taxon>Ascomycota</taxon>
        <taxon>Taphrinomycotina</taxon>
        <taxon>Taphrinomycetes</taxon>
        <taxon>Taphrinales</taxon>
        <taxon>Taphrinaceae</taxon>
        <taxon>Taphrina</taxon>
    </lineage>
</organism>
<keyword evidence="3" id="KW-0560">Oxidoreductase</keyword>